<dbReference type="Pfam" id="PF00789">
    <property type="entry name" value="UBX"/>
    <property type="match status" value="1"/>
</dbReference>
<dbReference type="InterPro" id="IPR001012">
    <property type="entry name" value="UBX_dom"/>
</dbReference>
<sequence length="217" mass="25670">MTDVCQNIKTIHRSKYPLLVVLVKDRLNIYPATVIKGHDGAAQAVEKLMQGLDMYLRIKNKDVAEEQSRLEREQIRQEQVEEYEKSLAVDRAKQEELAKQRQREREEELQKQRQEEQKLVRQAELASTLPSEPSESEPNAITIRIRFPTGEHKMRRFRMGEAVNWLVTFVESIGFDMEEHRIWTSDMPKKDLTTFDLSKTFTELNWPRREQVTVEEK</sequence>
<feature type="coiled-coil region" evidence="1">
    <location>
        <begin position="80"/>
        <end position="126"/>
    </location>
</feature>
<evidence type="ECO:0000313" key="3">
    <source>
        <dbReference type="Proteomes" id="UP000887574"/>
    </source>
</evidence>
<dbReference type="PANTHER" id="PTHR23322:SF96">
    <property type="entry name" value="FAS-ASSOCIATED FACTOR 1"/>
    <property type="match status" value="1"/>
</dbReference>
<dbReference type="PANTHER" id="PTHR23322">
    <property type="entry name" value="FAS-ASSOCIATED PROTEIN"/>
    <property type="match status" value="1"/>
</dbReference>
<dbReference type="GO" id="GO:0036503">
    <property type="term" value="P:ERAD pathway"/>
    <property type="evidence" value="ECO:0007669"/>
    <property type="project" value="TreeGrafter"/>
</dbReference>
<protein>
    <submittedName>
        <fullName evidence="4">UBX domain-containing protein</fullName>
    </submittedName>
</protein>
<keyword evidence="1" id="KW-0175">Coiled coil</keyword>
<name>A0A915DM66_9BILA</name>
<evidence type="ECO:0000259" key="2">
    <source>
        <dbReference type="PROSITE" id="PS50033"/>
    </source>
</evidence>
<dbReference type="Gene3D" id="3.10.20.90">
    <property type="entry name" value="Phosphatidylinositol 3-kinase Catalytic Subunit, Chain A, domain 1"/>
    <property type="match status" value="1"/>
</dbReference>
<evidence type="ECO:0000313" key="4">
    <source>
        <dbReference type="WBParaSite" id="jg21047"/>
    </source>
</evidence>
<organism evidence="3 4">
    <name type="scientific">Ditylenchus dipsaci</name>
    <dbReference type="NCBI Taxonomy" id="166011"/>
    <lineage>
        <taxon>Eukaryota</taxon>
        <taxon>Metazoa</taxon>
        <taxon>Ecdysozoa</taxon>
        <taxon>Nematoda</taxon>
        <taxon>Chromadorea</taxon>
        <taxon>Rhabditida</taxon>
        <taxon>Tylenchina</taxon>
        <taxon>Tylenchomorpha</taxon>
        <taxon>Sphaerularioidea</taxon>
        <taxon>Anguinidae</taxon>
        <taxon>Anguininae</taxon>
        <taxon>Ditylenchus</taxon>
    </lineage>
</organism>
<dbReference type="GO" id="GO:0043130">
    <property type="term" value="F:ubiquitin binding"/>
    <property type="evidence" value="ECO:0007669"/>
    <property type="project" value="TreeGrafter"/>
</dbReference>
<keyword evidence="3" id="KW-1185">Reference proteome</keyword>
<feature type="domain" description="UBX" evidence="2">
    <location>
        <begin position="136"/>
        <end position="214"/>
    </location>
</feature>
<accession>A0A915DM66</accession>
<dbReference type="Proteomes" id="UP000887574">
    <property type="component" value="Unplaced"/>
</dbReference>
<dbReference type="GO" id="GO:0005783">
    <property type="term" value="C:endoplasmic reticulum"/>
    <property type="evidence" value="ECO:0007669"/>
    <property type="project" value="TreeGrafter"/>
</dbReference>
<dbReference type="AlphaFoldDB" id="A0A915DM66"/>
<reference evidence="4" key="1">
    <citation type="submission" date="2022-11" db="UniProtKB">
        <authorList>
            <consortium name="WormBaseParasite"/>
        </authorList>
    </citation>
    <scope>IDENTIFICATION</scope>
</reference>
<dbReference type="SUPFAM" id="SSF54236">
    <property type="entry name" value="Ubiquitin-like"/>
    <property type="match status" value="1"/>
</dbReference>
<dbReference type="PROSITE" id="PS50033">
    <property type="entry name" value="UBX"/>
    <property type="match status" value="1"/>
</dbReference>
<dbReference type="GO" id="GO:0005634">
    <property type="term" value="C:nucleus"/>
    <property type="evidence" value="ECO:0007669"/>
    <property type="project" value="TreeGrafter"/>
</dbReference>
<dbReference type="InterPro" id="IPR029071">
    <property type="entry name" value="Ubiquitin-like_domsf"/>
</dbReference>
<dbReference type="WBParaSite" id="jg21047">
    <property type="protein sequence ID" value="jg21047"/>
    <property type="gene ID" value="jg21047"/>
</dbReference>
<evidence type="ECO:0000256" key="1">
    <source>
        <dbReference type="SAM" id="Coils"/>
    </source>
</evidence>
<proteinExistence type="predicted"/>
<dbReference type="InterPro" id="IPR050730">
    <property type="entry name" value="UBX_domain-protein"/>
</dbReference>